<name>A0A521E0X4_9ACTN</name>
<protein>
    <submittedName>
        <fullName evidence="2">Formylglycine-generating enzyme, required for sulfatase activity, contains SUMF1/FGE domain</fullName>
    </submittedName>
</protein>
<dbReference type="RefSeq" id="WP_142458716.1">
    <property type="nucleotide sequence ID" value="NZ_FXTJ01000004.1"/>
</dbReference>
<dbReference type="PANTHER" id="PTHR23150">
    <property type="entry name" value="SULFATASE MODIFYING FACTOR 1, 2"/>
    <property type="match status" value="1"/>
</dbReference>
<dbReference type="AlphaFoldDB" id="A0A521E0X4"/>
<evidence type="ECO:0000259" key="1">
    <source>
        <dbReference type="Pfam" id="PF03781"/>
    </source>
</evidence>
<dbReference type="InterPro" id="IPR042095">
    <property type="entry name" value="SUMF_sf"/>
</dbReference>
<dbReference type="InterPro" id="IPR016187">
    <property type="entry name" value="CTDL_fold"/>
</dbReference>
<dbReference type="EMBL" id="FXTJ01000004">
    <property type="protein sequence ID" value="SMO77616.1"/>
    <property type="molecule type" value="Genomic_DNA"/>
</dbReference>
<dbReference type="InterPro" id="IPR005532">
    <property type="entry name" value="SUMF_dom"/>
</dbReference>
<feature type="domain" description="Sulfatase-modifying factor enzyme-like" evidence="1">
    <location>
        <begin position="11"/>
        <end position="305"/>
    </location>
</feature>
<evidence type="ECO:0000313" key="3">
    <source>
        <dbReference type="Proteomes" id="UP000317484"/>
    </source>
</evidence>
<dbReference type="Pfam" id="PF03781">
    <property type="entry name" value="FGE-sulfatase"/>
    <property type="match status" value="1"/>
</dbReference>
<sequence>MTTTVQSVRHGAVLVPGGAFRMGSDRFYPEEAPVRTVTVPDLWVDQHPVTNAQFRRFVAATGHVTVAERPPDPRDFSGAEAADLVPGSLVFRETAGPVPLDDWTRWWHWVPGADWRHPEGPGSTLHGRERHPVVHVGHEDATAYAAWAGRRLPTEAEWEHAARGGLDQAVYAWGDDPEPRGRVMANRWYGRFPWEALRPHGFARTSAVGRFPPNGYGLSDVTGNVWEWTATAWPEGGDAPAPDDPAGAGHGCCGPTAPALTEHARRVIKGGSHLCAPSYCLRYRPAARQGQEVRSTTGHVGFRCVSDVPPPGRP</sequence>
<dbReference type="InterPro" id="IPR051043">
    <property type="entry name" value="Sulfatase_Mod_Factor_Kinase"/>
</dbReference>
<accession>A0A521E0X4</accession>
<dbReference type="Gene3D" id="3.90.1580.10">
    <property type="entry name" value="paralog of FGE (formylglycine-generating enzyme)"/>
    <property type="match status" value="1"/>
</dbReference>
<keyword evidence="3" id="KW-1185">Reference proteome</keyword>
<dbReference type="PANTHER" id="PTHR23150:SF19">
    <property type="entry name" value="FORMYLGLYCINE-GENERATING ENZYME"/>
    <property type="match status" value="1"/>
</dbReference>
<dbReference type="SUPFAM" id="SSF56436">
    <property type="entry name" value="C-type lectin-like"/>
    <property type="match status" value="1"/>
</dbReference>
<evidence type="ECO:0000313" key="2">
    <source>
        <dbReference type="EMBL" id="SMO77616.1"/>
    </source>
</evidence>
<dbReference type="GO" id="GO:0120147">
    <property type="term" value="F:formylglycine-generating oxidase activity"/>
    <property type="evidence" value="ECO:0007669"/>
    <property type="project" value="TreeGrafter"/>
</dbReference>
<gene>
    <name evidence="2" type="ORF">SAMN06273567_104101</name>
</gene>
<organism evidence="2 3">
    <name type="scientific">Geodermatophilus aquaeductus</name>
    <dbReference type="NCBI Taxonomy" id="1564161"/>
    <lineage>
        <taxon>Bacteria</taxon>
        <taxon>Bacillati</taxon>
        <taxon>Actinomycetota</taxon>
        <taxon>Actinomycetes</taxon>
        <taxon>Geodermatophilales</taxon>
        <taxon>Geodermatophilaceae</taxon>
        <taxon>Geodermatophilus</taxon>
    </lineage>
</organism>
<dbReference type="Proteomes" id="UP000317484">
    <property type="component" value="Unassembled WGS sequence"/>
</dbReference>
<reference evidence="2 3" key="1">
    <citation type="submission" date="2017-05" db="EMBL/GenBank/DDBJ databases">
        <authorList>
            <person name="Varghese N."/>
            <person name="Submissions S."/>
        </authorList>
    </citation>
    <scope>NUCLEOTIDE SEQUENCE [LARGE SCALE GENOMIC DNA]</scope>
    <source>
        <strain evidence="2 3">DSM 46834</strain>
    </source>
</reference>
<proteinExistence type="predicted"/>